<dbReference type="AlphaFoldDB" id="A0A3A1YCP8"/>
<dbReference type="Proteomes" id="UP000265497">
    <property type="component" value="Unassembled WGS sequence"/>
</dbReference>
<reference evidence="1 2" key="1">
    <citation type="submission" date="2017-08" db="EMBL/GenBank/DDBJ databases">
        <title>Capnocytophaga canis 17-158 assembly.</title>
        <authorList>
            <person name="Gulvik C.A."/>
        </authorList>
    </citation>
    <scope>NUCLEOTIDE SEQUENCE [LARGE SCALE GENOMIC DNA]</scope>
    <source>
        <strain evidence="1 2">17-158</strain>
    </source>
</reference>
<accession>A0A3A1YCP8</accession>
<protein>
    <submittedName>
        <fullName evidence="1">Uncharacterized protein</fullName>
    </submittedName>
</protein>
<evidence type="ECO:0000313" key="2">
    <source>
        <dbReference type="Proteomes" id="UP000265497"/>
    </source>
</evidence>
<dbReference type="RefSeq" id="WP_220474504.1">
    <property type="nucleotide sequence ID" value="NZ_NSDI01000036.1"/>
</dbReference>
<gene>
    <name evidence="1" type="ORF">CKY20_11565</name>
</gene>
<sequence length="140" mass="16152">MQGSIYISCVDTANARFEIAQILTDLKRPNHYHNTPLYWFDFGNNRHTGQVVLSTIGSHPQPQSEEMIGIENLPFVTDEFYDFFMNADQNEDTPSCSLADALHRPLYQRYPIANGSFLALEFVSQRTYRQTRLFSEFAGF</sequence>
<dbReference type="EMBL" id="NSDI01000036">
    <property type="protein sequence ID" value="RIY34940.1"/>
    <property type="molecule type" value="Genomic_DNA"/>
</dbReference>
<name>A0A3A1YCP8_9FLAO</name>
<proteinExistence type="predicted"/>
<organism evidence="1 2">
    <name type="scientific">Capnocytophaga canis</name>
    <dbReference type="NCBI Taxonomy" id="1848903"/>
    <lineage>
        <taxon>Bacteria</taxon>
        <taxon>Pseudomonadati</taxon>
        <taxon>Bacteroidota</taxon>
        <taxon>Flavobacteriia</taxon>
        <taxon>Flavobacteriales</taxon>
        <taxon>Flavobacteriaceae</taxon>
        <taxon>Capnocytophaga</taxon>
    </lineage>
</organism>
<evidence type="ECO:0000313" key="1">
    <source>
        <dbReference type="EMBL" id="RIY34940.1"/>
    </source>
</evidence>
<comment type="caution">
    <text evidence="1">The sequence shown here is derived from an EMBL/GenBank/DDBJ whole genome shotgun (WGS) entry which is preliminary data.</text>
</comment>